<dbReference type="PROSITE" id="PS50111">
    <property type="entry name" value="CHEMOTAXIS_TRANSDUC_2"/>
    <property type="match status" value="1"/>
</dbReference>
<evidence type="ECO:0000313" key="12">
    <source>
        <dbReference type="EMBL" id="RED51446.1"/>
    </source>
</evidence>
<keyword evidence="2" id="KW-0997">Cell inner membrane</keyword>
<dbReference type="EMBL" id="QRDW01000003">
    <property type="protein sequence ID" value="RED51446.1"/>
    <property type="molecule type" value="Genomic_DNA"/>
</dbReference>
<dbReference type="PRINTS" id="PR00260">
    <property type="entry name" value="CHEMTRNSDUCR"/>
</dbReference>
<evidence type="ECO:0000259" key="9">
    <source>
        <dbReference type="PROSITE" id="PS50111"/>
    </source>
</evidence>
<proteinExistence type="inferred from homology"/>
<dbReference type="InterPro" id="IPR003660">
    <property type="entry name" value="HAMP_dom"/>
</dbReference>
<gene>
    <name evidence="12" type="ORF">DFP90_103247</name>
</gene>
<evidence type="ECO:0000256" key="6">
    <source>
        <dbReference type="SAM" id="Coils"/>
    </source>
</evidence>
<reference evidence="12 13" key="1">
    <citation type="submission" date="2018-07" db="EMBL/GenBank/DDBJ databases">
        <title>Genomic Encyclopedia of Type Strains, Phase III (KMG-III): the genomes of soil and plant-associated and newly described type strains.</title>
        <authorList>
            <person name="Whitman W."/>
        </authorList>
    </citation>
    <scope>NUCLEOTIDE SEQUENCE [LARGE SCALE GENOMIC DNA]</scope>
    <source>
        <strain evidence="12 13">CECT 8488</strain>
    </source>
</reference>
<evidence type="ECO:0000259" key="11">
    <source>
        <dbReference type="PROSITE" id="PS50885"/>
    </source>
</evidence>
<dbReference type="Pfam" id="PF00015">
    <property type="entry name" value="MCPsignal"/>
    <property type="match status" value="1"/>
</dbReference>
<dbReference type="SMART" id="SM00283">
    <property type="entry name" value="MA"/>
    <property type="match status" value="1"/>
</dbReference>
<dbReference type="AlphaFoldDB" id="A0A3D9HRD6"/>
<dbReference type="PROSITE" id="PS50192">
    <property type="entry name" value="T_SNARE"/>
    <property type="match status" value="1"/>
</dbReference>
<evidence type="ECO:0000256" key="8">
    <source>
        <dbReference type="SAM" id="Phobius"/>
    </source>
</evidence>
<dbReference type="Gene3D" id="1.10.8.500">
    <property type="entry name" value="HAMP domain in histidine kinase"/>
    <property type="match status" value="1"/>
</dbReference>
<dbReference type="OrthoDB" id="8476854at2"/>
<dbReference type="PROSITE" id="PS50885">
    <property type="entry name" value="HAMP"/>
    <property type="match status" value="1"/>
</dbReference>
<evidence type="ECO:0000256" key="2">
    <source>
        <dbReference type="ARBA" id="ARBA00022519"/>
    </source>
</evidence>
<name>A0A3D9HRD6_9PROT</name>
<dbReference type="GO" id="GO:0006935">
    <property type="term" value="P:chemotaxis"/>
    <property type="evidence" value="ECO:0007669"/>
    <property type="project" value="InterPro"/>
</dbReference>
<keyword evidence="13" id="KW-1185">Reference proteome</keyword>
<sequence length="722" mass="77113">MQSGAYDMSAVTLSGGLEGWRRRLVQDFSLKEPRRVFGTLKNLSIRTNILGATVGALVIVVITGLVGTIAVTGLNEAVERFTQRVNPKVEAVVAVERRVVAAAAATEAFILDPQEELKARADKDIRAIAEALDSAARAAEADEDKTLAADIETTRGQVASLSEKAAQAFGLIARDAELQQETLALGNKVLFEAQKYPKAVMDALNNAAMMDDLDALFDLNSEMAVMLEVDRQAAHLRRLESAYLVSRKEEDRLSLDAKVKEYVNLLGRLENSIDDAARTKMIEDTAKALAEYQALLDQLVANNEQLQATKQELTALASQAVDNMKAAVAKVTQGAALYGQASVEEGHANLLIMGAVILAAIILMIGLGFVNANVLSTPVQKMTRTMTRLAEGDLEAEIPATEYKNEIGDMAKAVEVFKRNGREQADMRAKEARQIEEREARQKKLEDLTNRFDAAVTGVLSTVTGAIGQMNEASTAMSQNAKTTMERSSTVSTATQEASGNVQTVVAATTELSASIQEISRQINHAASAAQDAVRTASSTNDKIESLAVKAQSIGEVVSLINDIAEQTNLLALNATIEAARAGDAGKGFAVVANEVKSLANQTAQATEQITRQISGIQSETDGSVMAIREIVAGVRGIEELTTTIAAAVEQQDAATSEISRNIEEAAMGTDNVASNIRDVASAAEETGSMASNIQSDSDNLKRESERLRGEVESFLGNVRGL</sequence>
<keyword evidence="6" id="KW-0175">Coiled coil</keyword>
<keyword evidence="8" id="KW-0472">Membrane</keyword>
<dbReference type="InterPro" id="IPR000727">
    <property type="entry name" value="T_SNARE_dom"/>
</dbReference>
<comment type="subcellular location">
    <subcellularLocation>
        <location evidence="1">Cell inner membrane</location>
        <topology evidence="1">Multi-pass membrane protein</topology>
    </subcellularLocation>
</comment>
<keyword evidence="8" id="KW-0812">Transmembrane</keyword>
<feature type="domain" description="HAMP" evidence="11">
    <location>
        <begin position="373"/>
        <end position="426"/>
    </location>
</feature>
<evidence type="ECO:0000259" key="10">
    <source>
        <dbReference type="PROSITE" id="PS50192"/>
    </source>
</evidence>
<feature type="domain" description="T-SNARE coiled-coil homology" evidence="10">
    <location>
        <begin position="618"/>
        <end position="680"/>
    </location>
</feature>
<dbReference type="SUPFAM" id="SSF58104">
    <property type="entry name" value="Methyl-accepting chemotaxis protein (MCP) signaling domain"/>
    <property type="match status" value="1"/>
</dbReference>
<evidence type="ECO:0000256" key="7">
    <source>
        <dbReference type="SAM" id="MobiDB-lite"/>
    </source>
</evidence>
<dbReference type="GO" id="GO:0007165">
    <property type="term" value="P:signal transduction"/>
    <property type="evidence" value="ECO:0007669"/>
    <property type="project" value="UniProtKB-KW"/>
</dbReference>
<feature type="region of interest" description="Disordered" evidence="7">
    <location>
        <begin position="686"/>
        <end position="706"/>
    </location>
</feature>
<comment type="caution">
    <text evidence="12">The sequence shown here is derived from an EMBL/GenBank/DDBJ whole genome shotgun (WGS) entry which is preliminary data.</text>
</comment>
<keyword evidence="8" id="KW-1133">Transmembrane helix</keyword>
<keyword evidence="2" id="KW-1003">Cell membrane</keyword>
<accession>A0A3D9HRD6</accession>
<evidence type="ECO:0000256" key="4">
    <source>
        <dbReference type="ARBA" id="ARBA00029447"/>
    </source>
</evidence>
<protein>
    <submittedName>
        <fullName evidence="12">Methyl-accepting chemotaxis protein</fullName>
    </submittedName>
</protein>
<dbReference type="Pfam" id="PF00672">
    <property type="entry name" value="HAMP"/>
    <property type="match status" value="1"/>
</dbReference>
<evidence type="ECO:0000256" key="1">
    <source>
        <dbReference type="ARBA" id="ARBA00004429"/>
    </source>
</evidence>
<dbReference type="GO" id="GO:0004888">
    <property type="term" value="F:transmembrane signaling receptor activity"/>
    <property type="evidence" value="ECO:0007669"/>
    <property type="project" value="InterPro"/>
</dbReference>
<dbReference type="PANTHER" id="PTHR32089">
    <property type="entry name" value="METHYL-ACCEPTING CHEMOTAXIS PROTEIN MCPB"/>
    <property type="match status" value="1"/>
</dbReference>
<dbReference type="CDD" id="cd06225">
    <property type="entry name" value="HAMP"/>
    <property type="match status" value="1"/>
</dbReference>
<dbReference type="InterPro" id="IPR004089">
    <property type="entry name" value="MCPsignal_dom"/>
</dbReference>
<dbReference type="GO" id="GO:0005886">
    <property type="term" value="C:plasma membrane"/>
    <property type="evidence" value="ECO:0007669"/>
    <property type="project" value="UniProtKB-SubCell"/>
</dbReference>
<keyword evidence="3 5" id="KW-0807">Transducer</keyword>
<feature type="transmembrane region" description="Helical" evidence="8">
    <location>
        <begin position="49"/>
        <end position="74"/>
    </location>
</feature>
<feature type="transmembrane region" description="Helical" evidence="8">
    <location>
        <begin position="350"/>
        <end position="370"/>
    </location>
</feature>
<dbReference type="Proteomes" id="UP000256845">
    <property type="component" value="Unassembled WGS sequence"/>
</dbReference>
<feature type="coiled-coil region" evidence="6">
    <location>
        <begin position="282"/>
        <end position="323"/>
    </location>
</feature>
<dbReference type="InterPro" id="IPR004090">
    <property type="entry name" value="Chemotax_Me-accpt_rcpt"/>
</dbReference>
<feature type="compositionally biased region" description="Polar residues" evidence="7">
    <location>
        <begin position="689"/>
        <end position="698"/>
    </location>
</feature>
<dbReference type="PANTHER" id="PTHR32089:SF112">
    <property type="entry name" value="LYSOZYME-LIKE PROTEIN-RELATED"/>
    <property type="match status" value="1"/>
</dbReference>
<evidence type="ECO:0000256" key="5">
    <source>
        <dbReference type="PROSITE-ProRule" id="PRU00284"/>
    </source>
</evidence>
<comment type="similarity">
    <text evidence="4">Belongs to the methyl-accepting chemotaxis (MCP) protein family.</text>
</comment>
<evidence type="ECO:0000313" key="13">
    <source>
        <dbReference type="Proteomes" id="UP000256845"/>
    </source>
</evidence>
<dbReference type="Gene3D" id="1.10.287.950">
    <property type="entry name" value="Methyl-accepting chemotaxis protein"/>
    <property type="match status" value="1"/>
</dbReference>
<organism evidence="12 13">
    <name type="scientific">Aestuariispira insulae</name>
    <dbReference type="NCBI Taxonomy" id="1461337"/>
    <lineage>
        <taxon>Bacteria</taxon>
        <taxon>Pseudomonadati</taxon>
        <taxon>Pseudomonadota</taxon>
        <taxon>Alphaproteobacteria</taxon>
        <taxon>Rhodospirillales</taxon>
        <taxon>Kiloniellaceae</taxon>
        <taxon>Aestuariispira</taxon>
    </lineage>
</organism>
<feature type="domain" description="Methyl-accepting transducer" evidence="9">
    <location>
        <begin position="473"/>
        <end position="695"/>
    </location>
</feature>
<dbReference type="SMART" id="SM00304">
    <property type="entry name" value="HAMP"/>
    <property type="match status" value="2"/>
</dbReference>
<evidence type="ECO:0000256" key="3">
    <source>
        <dbReference type="ARBA" id="ARBA00023224"/>
    </source>
</evidence>